<gene>
    <name evidence="1" type="ORF">M422DRAFT_33485</name>
</gene>
<dbReference type="Proteomes" id="UP000054279">
    <property type="component" value="Unassembled WGS sequence"/>
</dbReference>
<dbReference type="AlphaFoldDB" id="A0A0C9V8V4"/>
<evidence type="ECO:0000313" key="2">
    <source>
        <dbReference type="Proteomes" id="UP000054279"/>
    </source>
</evidence>
<organism evidence="1 2">
    <name type="scientific">Sphaerobolus stellatus (strain SS14)</name>
    <dbReference type="NCBI Taxonomy" id="990650"/>
    <lineage>
        <taxon>Eukaryota</taxon>
        <taxon>Fungi</taxon>
        <taxon>Dikarya</taxon>
        <taxon>Basidiomycota</taxon>
        <taxon>Agaricomycotina</taxon>
        <taxon>Agaricomycetes</taxon>
        <taxon>Phallomycetidae</taxon>
        <taxon>Geastrales</taxon>
        <taxon>Sphaerobolaceae</taxon>
        <taxon>Sphaerobolus</taxon>
    </lineage>
</organism>
<reference evidence="1 2" key="1">
    <citation type="submission" date="2014-06" db="EMBL/GenBank/DDBJ databases">
        <title>Evolutionary Origins and Diversification of the Mycorrhizal Mutualists.</title>
        <authorList>
            <consortium name="DOE Joint Genome Institute"/>
            <consortium name="Mycorrhizal Genomics Consortium"/>
            <person name="Kohler A."/>
            <person name="Kuo A."/>
            <person name="Nagy L.G."/>
            <person name="Floudas D."/>
            <person name="Copeland A."/>
            <person name="Barry K.W."/>
            <person name="Cichocki N."/>
            <person name="Veneault-Fourrey C."/>
            <person name="LaButti K."/>
            <person name="Lindquist E.A."/>
            <person name="Lipzen A."/>
            <person name="Lundell T."/>
            <person name="Morin E."/>
            <person name="Murat C."/>
            <person name="Riley R."/>
            <person name="Ohm R."/>
            <person name="Sun H."/>
            <person name="Tunlid A."/>
            <person name="Henrissat B."/>
            <person name="Grigoriev I.V."/>
            <person name="Hibbett D.S."/>
            <person name="Martin F."/>
        </authorList>
    </citation>
    <scope>NUCLEOTIDE SEQUENCE [LARGE SCALE GENOMIC DNA]</scope>
    <source>
        <strain evidence="1 2">SS14</strain>
    </source>
</reference>
<name>A0A0C9V8V4_SPHS4</name>
<protein>
    <submittedName>
        <fullName evidence="1">Uncharacterized protein</fullName>
    </submittedName>
</protein>
<proteinExistence type="predicted"/>
<sequence length="58" mass="6747">MKKAFERRNFPSIKKVILPSSAHEILRCCPEVTFVRNIEEDRSKILEAITKSCKKVEV</sequence>
<dbReference type="OrthoDB" id="3251070at2759"/>
<dbReference type="EMBL" id="KN837164">
    <property type="protein sequence ID" value="KIJ37952.1"/>
    <property type="molecule type" value="Genomic_DNA"/>
</dbReference>
<accession>A0A0C9V8V4</accession>
<evidence type="ECO:0000313" key="1">
    <source>
        <dbReference type="EMBL" id="KIJ37952.1"/>
    </source>
</evidence>
<dbReference type="HOGENOM" id="CLU_2980614_0_0_1"/>
<keyword evidence="2" id="KW-1185">Reference proteome</keyword>